<organism evidence="3 4">
    <name type="scientific">Actinokineospora globicatena</name>
    <dbReference type="NCBI Taxonomy" id="103729"/>
    <lineage>
        <taxon>Bacteria</taxon>
        <taxon>Bacillati</taxon>
        <taxon>Actinomycetota</taxon>
        <taxon>Actinomycetes</taxon>
        <taxon>Pseudonocardiales</taxon>
        <taxon>Pseudonocardiaceae</taxon>
        <taxon>Actinokineospora</taxon>
    </lineage>
</organism>
<name>A0A9W6QRI6_9PSEU</name>
<keyword evidence="3" id="KW-0449">Lipoprotein</keyword>
<evidence type="ECO:0000259" key="2">
    <source>
        <dbReference type="Pfam" id="PF03724"/>
    </source>
</evidence>
<dbReference type="Proteomes" id="UP001165042">
    <property type="component" value="Unassembled WGS sequence"/>
</dbReference>
<dbReference type="InterPro" id="IPR005184">
    <property type="entry name" value="DUF306_Meta_HslJ"/>
</dbReference>
<feature type="domain" description="DUF306" evidence="2">
    <location>
        <begin position="153"/>
        <end position="256"/>
    </location>
</feature>
<keyword evidence="4" id="KW-1185">Reference proteome</keyword>
<gene>
    <name evidence="3" type="ORF">Aglo03_42790</name>
</gene>
<evidence type="ECO:0000256" key="1">
    <source>
        <dbReference type="SAM" id="SignalP"/>
    </source>
</evidence>
<protein>
    <submittedName>
        <fullName evidence="3">Lipoprotein</fullName>
    </submittedName>
</protein>
<dbReference type="PANTHER" id="PTHR35535">
    <property type="entry name" value="HEAT SHOCK PROTEIN HSLJ"/>
    <property type="match status" value="1"/>
</dbReference>
<proteinExistence type="predicted"/>
<feature type="signal peptide" evidence="1">
    <location>
        <begin position="1"/>
        <end position="22"/>
    </location>
</feature>
<evidence type="ECO:0000313" key="4">
    <source>
        <dbReference type="Proteomes" id="UP001165042"/>
    </source>
</evidence>
<dbReference type="PROSITE" id="PS51257">
    <property type="entry name" value="PROKAR_LIPOPROTEIN"/>
    <property type="match status" value="1"/>
</dbReference>
<evidence type="ECO:0000313" key="3">
    <source>
        <dbReference type="EMBL" id="GLW93463.1"/>
    </source>
</evidence>
<dbReference type="InterPro" id="IPR053147">
    <property type="entry name" value="Hsp_HslJ-like"/>
</dbReference>
<feature type="domain" description="DUF306" evidence="2">
    <location>
        <begin position="61"/>
        <end position="148"/>
    </location>
</feature>
<dbReference type="AlphaFoldDB" id="A0A9W6QRI6"/>
<dbReference type="EMBL" id="BSSD01000006">
    <property type="protein sequence ID" value="GLW93463.1"/>
    <property type="molecule type" value="Genomic_DNA"/>
</dbReference>
<comment type="caution">
    <text evidence="3">The sequence shown here is derived from an EMBL/GenBank/DDBJ whole genome shotgun (WGS) entry which is preliminary data.</text>
</comment>
<dbReference type="PANTHER" id="PTHR35535:SF2">
    <property type="entry name" value="DUF306 DOMAIN-CONTAINING PROTEIN"/>
    <property type="match status" value="1"/>
</dbReference>
<feature type="chain" id="PRO_5040928862" evidence="1">
    <location>
        <begin position="23"/>
        <end position="264"/>
    </location>
</feature>
<dbReference type="Pfam" id="PF03724">
    <property type="entry name" value="META"/>
    <property type="match status" value="2"/>
</dbReference>
<reference evidence="3" key="1">
    <citation type="submission" date="2023-02" db="EMBL/GenBank/DDBJ databases">
        <title>Actinokineospora globicatena NBRC 15670.</title>
        <authorList>
            <person name="Ichikawa N."/>
            <person name="Sato H."/>
            <person name="Tonouchi N."/>
        </authorList>
    </citation>
    <scope>NUCLEOTIDE SEQUENCE</scope>
    <source>
        <strain evidence="3">NBRC 15670</strain>
    </source>
</reference>
<accession>A0A9W6QRI6</accession>
<dbReference type="Gene3D" id="2.40.128.270">
    <property type="match status" value="2"/>
</dbReference>
<keyword evidence="1" id="KW-0732">Signal</keyword>
<sequence length="264" mass="27036">MDMRTRLLTPTLVALLALAGCAQGGTTPANQAPPAPNGPTPAGKTFTATSATDKGTPHALVTGSTVTLGFPEADRLTANAGCNTIGGTVSFSGGTLQPGELSLTEMACDAPLHDQDKWLAGFLEAKPTWRLDGDKLTLTSAETELVLTVPKNADLAGPKWTVDSLLTGESAASTPATATASLTFTADTVAIETGCNSGSAPYTVEGTTLKFEPPILTKMACTPETTELETAIVAALTQSTTFTIEAQSLTLTAGEKGLRLHATK</sequence>
<dbReference type="InterPro" id="IPR038670">
    <property type="entry name" value="HslJ-like_sf"/>
</dbReference>